<accession>A0A7H4IKJ2</accession>
<protein>
    <submittedName>
        <fullName evidence="1">Uncharacterized protein</fullName>
    </submittedName>
</protein>
<proteinExistence type="predicted"/>
<name>A0A7H4IKJ2_9PROT</name>
<reference evidence="1 2" key="1">
    <citation type="submission" date="2020-03" db="EMBL/GenBank/DDBJ databases">
        <title>Isolation of cellulose-producing strains, genome characterization and application of the synthesized cellulose films as an economical and sustainable material for piezoelectric sensor construction.</title>
        <authorList>
            <person name="Mangayil R.K."/>
        </authorList>
    </citation>
    <scope>NUCLEOTIDE SEQUENCE [LARGE SCALE GENOMIC DNA]</scope>
    <source>
        <strain evidence="1 2">ENS 9a1a</strain>
    </source>
</reference>
<dbReference type="EMBL" id="CP050139">
    <property type="protein sequence ID" value="QIP36707.1"/>
    <property type="molecule type" value="Genomic_DNA"/>
</dbReference>
<evidence type="ECO:0000313" key="1">
    <source>
        <dbReference type="EMBL" id="QIP36707.1"/>
    </source>
</evidence>
<organism evidence="1 2">
    <name type="scientific">Komagataeibacter rhaeticus</name>
    <dbReference type="NCBI Taxonomy" id="215221"/>
    <lineage>
        <taxon>Bacteria</taxon>
        <taxon>Pseudomonadati</taxon>
        <taxon>Pseudomonadota</taxon>
        <taxon>Alphaproteobacteria</taxon>
        <taxon>Acetobacterales</taxon>
        <taxon>Acetobacteraceae</taxon>
        <taxon>Komagataeibacter</taxon>
    </lineage>
</organism>
<dbReference type="AlphaFoldDB" id="A0A7H4IKJ2"/>
<dbReference type="KEGG" id="kre:GWK63_15770"/>
<dbReference type="RefSeq" id="WP_139064277.1">
    <property type="nucleotide sequence ID" value="NZ_CP050139.1"/>
</dbReference>
<evidence type="ECO:0000313" key="2">
    <source>
        <dbReference type="Proteomes" id="UP000502533"/>
    </source>
</evidence>
<keyword evidence="2" id="KW-1185">Reference proteome</keyword>
<dbReference type="Proteomes" id="UP000502533">
    <property type="component" value="Chromosome"/>
</dbReference>
<gene>
    <name evidence="1" type="ORF">GWK63_15770</name>
</gene>
<dbReference type="GeneID" id="85023619"/>
<sequence>MEKTYVHGGSVVKELGFPSDLELFFRCINFFVADEYRDHGFILVLDNLYRRYVPLTKIPELREEFDIIETIFKIKKSEEIDWSSFPNGDIEKTELDPRSETLYTLFERFFIGFNVAINNGFSFYKKYNKDKPIFISKGIFSASFVIGRDRDSDKIIKEKYDNLTGHPLWW</sequence>